<accession>A0ABR0DCE8</accession>
<protein>
    <recommendedName>
        <fullName evidence="1">RCHY1 zinc-ribbon domain-containing protein</fullName>
    </recommendedName>
</protein>
<dbReference type="Pfam" id="PF14599">
    <property type="entry name" value="zinc_ribbon_6"/>
    <property type="match status" value="1"/>
</dbReference>
<dbReference type="EMBL" id="JAYDYQ010002532">
    <property type="protein sequence ID" value="KAK4486591.1"/>
    <property type="molecule type" value="Genomic_DNA"/>
</dbReference>
<dbReference type="InterPro" id="IPR039512">
    <property type="entry name" value="RCHY1_zinc-ribbon"/>
</dbReference>
<comment type="caution">
    <text evidence="2">The sequence shown here is derived from an EMBL/GenBank/DDBJ whole genome shotgun (WGS) entry which is preliminary data.</text>
</comment>
<feature type="non-terminal residue" evidence="2">
    <location>
        <position position="121"/>
    </location>
</feature>
<dbReference type="PANTHER" id="PTHR21319">
    <property type="entry name" value="RING FINGER AND CHY ZINC FINGER DOMAIN-CONTAINING PROTEIN 1"/>
    <property type="match status" value="1"/>
</dbReference>
<organism evidence="2 3">
    <name type="scientific">Penstemon davidsonii</name>
    <dbReference type="NCBI Taxonomy" id="160366"/>
    <lineage>
        <taxon>Eukaryota</taxon>
        <taxon>Viridiplantae</taxon>
        <taxon>Streptophyta</taxon>
        <taxon>Embryophyta</taxon>
        <taxon>Tracheophyta</taxon>
        <taxon>Spermatophyta</taxon>
        <taxon>Magnoliopsida</taxon>
        <taxon>eudicotyledons</taxon>
        <taxon>Gunneridae</taxon>
        <taxon>Pentapetalae</taxon>
        <taxon>asterids</taxon>
        <taxon>lamiids</taxon>
        <taxon>Lamiales</taxon>
        <taxon>Plantaginaceae</taxon>
        <taxon>Cheloneae</taxon>
        <taxon>Penstemon</taxon>
    </lineage>
</organism>
<sequence>MAFYLQLSRYSCPICSKSICDMSNVWRKLDEEVASTHMPEMYKNKMVWILCNDCETTSEDVKYVMFPSVSDFVFSFVFDFVWAPFDWYMDPMPTWTARAGGIVTVTHRSGLTIQVERNTGG</sequence>
<evidence type="ECO:0000313" key="3">
    <source>
        <dbReference type="Proteomes" id="UP001291926"/>
    </source>
</evidence>
<name>A0ABR0DCE8_9LAMI</name>
<evidence type="ECO:0000259" key="1">
    <source>
        <dbReference type="Pfam" id="PF14599"/>
    </source>
</evidence>
<gene>
    <name evidence="2" type="ORF">RD792_006842</name>
</gene>
<evidence type="ECO:0000313" key="2">
    <source>
        <dbReference type="EMBL" id="KAK4486591.1"/>
    </source>
</evidence>
<dbReference type="Proteomes" id="UP001291926">
    <property type="component" value="Unassembled WGS sequence"/>
</dbReference>
<reference evidence="2 3" key="1">
    <citation type="journal article" date="2023" name="bioRxiv">
        <title>Genome report: Whole genome sequence and annotation of Penstemon davidsonii.</title>
        <authorList>
            <person name="Ostevik K.L."/>
            <person name="Alabady M."/>
            <person name="Zhang M."/>
            <person name="Rausher M.D."/>
        </authorList>
    </citation>
    <scope>NUCLEOTIDE SEQUENCE [LARGE SCALE GENOMIC DNA]</scope>
    <source>
        <strain evidence="2">DNT005</strain>
        <tissue evidence="2">Whole leaf</tissue>
    </source>
</reference>
<proteinExistence type="predicted"/>
<keyword evidence="3" id="KW-1185">Reference proteome</keyword>
<feature type="domain" description="RCHY1 zinc-ribbon" evidence="1">
    <location>
        <begin position="20"/>
        <end position="63"/>
    </location>
</feature>
<dbReference type="PANTHER" id="PTHR21319:SF58">
    <property type="entry name" value="E3 UBIQUITIN-PROTEIN LIGASE RZFP34"/>
    <property type="match status" value="1"/>
</dbReference>